<gene>
    <name evidence="2" type="ORF">EZ428_03290</name>
</gene>
<proteinExistence type="inferred from homology"/>
<dbReference type="SUPFAM" id="SSF52768">
    <property type="entry name" value="Arginase/deacetylase"/>
    <property type="match status" value="1"/>
</dbReference>
<dbReference type="Pfam" id="PF00491">
    <property type="entry name" value="Arginase"/>
    <property type="match status" value="1"/>
</dbReference>
<dbReference type="AlphaFoldDB" id="A0A4R0N1W2"/>
<dbReference type="InterPro" id="IPR023696">
    <property type="entry name" value="Ureohydrolase_dom_sf"/>
</dbReference>
<evidence type="ECO:0000313" key="2">
    <source>
        <dbReference type="EMBL" id="TCC93809.1"/>
    </source>
</evidence>
<dbReference type="EMBL" id="SJSK01000001">
    <property type="protein sequence ID" value="TCC93809.1"/>
    <property type="molecule type" value="Genomic_DNA"/>
</dbReference>
<keyword evidence="3" id="KW-1185">Reference proteome</keyword>
<dbReference type="GO" id="GO:0016813">
    <property type="term" value="F:hydrolase activity, acting on carbon-nitrogen (but not peptide) bonds, in linear amidines"/>
    <property type="evidence" value="ECO:0007669"/>
    <property type="project" value="UniProtKB-ARBA"/>
</dbReference>
<evidence type="ECO:0000256" key="1">
    <source>
        <dbReference type="PROSITE-ProRule" id="PRU00742"/>
    </source>
</evidence>
<dbReference type="OrthoDB" id="9788689at2"/>
<evidence type="ECO:0000313" key="3">
    <source>
        <dbReference type="Proteomes" id="UP000292884"/>
    </source>
</evidence>
<dbReference type="Gene3D" id="3.40.800.10">
    <property type="entry name" value="Ureohydrolase domain"/>
    <property type="match status" value="1"/>
</dbReference>
<comment type="similarity">
    <text evidence="1">Belongs to the arginase family.</text>
</comment>
<reference evidence="2 3" key="1">
    <citation type="submission" date="2019-02" db="EMBL/GenBank/DDBJ databases">
        <title>Pedobacter sp. RP-1-13 sp. nov., isolated from Arctic soil.</title>
        <authorList>
            <person name="Dahal R.H."/>
        </authorList>
    </citation>
    <scope>NUCLEOTIDE SEQUENCE [LARGE SCALE GENOMIC DNA]</scope>
    <source>
        <strain evidence="2 3">RP-1-13</strain>
    </source>
</reference>
<dbReference type="Proteomes" id="UP000292884">
    <property type="component" value="Unassembled WGS sequence"/>
</dbReference>
<organism evidence="2 3">
    <name type="scientific">Pedobacter frigiditerrae</name>
    <dbReference type="NCBI Taxonomy" id="2530452"/>
    <lineage>
        <taxon>Bacteria</taxon>
        <taxon>Pseudomonadati</taxon>
        <taxon>Bacteroidota</taxon>
        <taxon>Sphingobacteriia</taxon>
        <taxon>Sphingobacteriales</taxon>
        <taxon>Sphingobacteriaceae</taxon>
        <taxon>Pedobacter</taxon>
    </lineage>
</organism>
<comment type="caution">
    <text evidence="2">The sequence shown here is derived from an EMBL/GenBank/DDBJ whole genome shotgun (WGS) entry which is preliminary data.</text>
</comment>
<name>A0A4R0N1W2_9SPHI</name>
<dbReference type="CDD" id="cd09988">
    <property type="entry name" value="Formimidoylglutamase"/>
    <property type="match status" value="1"/>
</dbReference>
<accession>A0A4R0N1W2</accession>
<dbReference type="GO" id="GO:0046872">
    <property type="term" value="F:metal ion binding"/>
    <property type="evidence" value="ECO:0007669"/>
    <property type="project" value="InterPro"/>
</dbReference>
<protein>
    <submittedName>
        <fullName evidence="2">Arginase</fullName>
    </submittedName>
</protein>
<dbReference type="PROSITE" id="PS51409">
    <property type="entry name" value="ARGINASE_2"/>
    <property type="match status" value="1"/>
</dbReference>
<dbReference type="RefSeq" id="WP_131551675.1">
    <property type="nucleotide sequence ID" value="NZ_SJSK01000001.1"/>
</dbReference>
<sequence length="341" mass="37195">MDSFKIYTQSDIDLLINERVAEEKLGQHVYVYDCPTCAEGEINIQALMDSPAQYVLLGIPEDIGVRANLGIAGTKTAWNSALKALLNIQSNPFLSGEEILVLGHFEIEEPTDASLQGLRKKVNTIDALVYPIIQKIVNAGKVPIVIGGGHNNAAPIIAGASMGTGGHKINVVNIDAHADLRDRAEGRHSGNGFSTALGSGYLNQYKIFGLHQNYVNQTLPNYIAANPNIKAFYFEDLLQSPKSVSENWNDFIADLADPSGLEIDLDSIEKVLSSAQTSSGFELNDIRNILLSNRKNFAYLHICEGATEMEDGRVDIKTGKTIAYLITDFIKALQPHISQKP</sequence>
<dbReference type="InterPro" id="IPR006035">
    <property type="entry name" value="Ureohydrolase"/>
</dbReference>